<keyword evidence="2" id="KW-1133">Transmembrane helix</keyword>
<dbReference type="Proteomes" id="UP001230654">
    <property type="component" value="Unassembled WGS sequence"/>
</dbReference>
<accession>A0ABU0NQ47</accession>
<keyword evidence="4" id="KW-1185">Reference proteome</keyword>
<evidence type="ECO:0000256" key="2">
    <source>
        <dbReference type="SAM" id="Phobius"/>
    </source>
</evidence>
<dbReference type="EMBL" id="JAUSWV010000002">
    <property type="protein sequence ID" value="MDQ0580853.1"/>
    <property type="molecule type" value="Genomic_DNA"/>
</dbReference>
<keyword evidence="2" id="KW-0812">Transmembrane</keyword>
<feature type="compositionally biased region" description="Low complexity" evidence="1">
    <location>
        <begin position="221"/>
        <end position="236"/>
    </location>
</feature>
<evidence type="ECO:0000256" key="1">
    <source>
        <dbReference type="SAM" id="MobiDB-lite"/>
    </source>
</evidence>
<protein>
    <submittedName>
        <fullName evidence="3">Uncharacterized protein</fullName>
    </submittedName>
</protein>
<name>A0ABU0NQ47_STRRH</name>
<evidence type="ECO:0000313" key="4">
    <source>
        <dbReference type="Proteomes" id="UP001230654"/>
    </source>
</evidence>
<feature type="region of interest" description="Disordered" evidence="1">
    <location>
        <begin position="71"/>
        <end position="96"/>
    </location>
</feature>
<comment type="caution">
    <text evidence="3">The sequence shown here is derived from an EMBL/GenBank/DDBJ whole genome shotgun (WGS) entry which is preliminary data.</text>
</comment>
<sequence>MSDELSAALRELADARATAPVVGGPATRALAIRRRRRRRAAATLGAGTAALALLGLALTLQLGGGRDYPAGRGTSAVTPSGSAPLSAATPAPAAGTLDLPGRDLTFGGRTMPILSTLDLSPGFTSTAPMTVVAKPVRIALAVDVLSEGSTVVNVMDVVELRDGEGGPLYVGAFTPDIKASGDYDVRGGVIALGAEDAQWFYARIGLGDTIAVTVGTAPAATPSAAATAPGHTASPPDEADLGSPLPASAPVGAGAE</sequence>
<feature type="transmembrane region" description="Helical" evidence="2">
    <location>
        <begin position="40"/>
        <end position="60"/>
    </location>
</feature>
<proteinExistence type="predicted"/>
<reference evidence="3 4" key="1">
    <citation type="submission" date="2023-07" db="EMBL/GenBank/DDBJ databases">
        <title>Comparative genomics of wheat-associated soil bacteria to identify genetic determinants of phenazine resistance.</title>
        <authorList>
            <person name="Mouncey N."/>
        </authorList>
    </citation>
    <scope>NUCLEOTIDE SEQUENCE [LARGE SCALE GENOMIC DNA]</scope>
    <source>
        <strain evidence="3 4">B2I6</strain>
    </source>
</reference>
<keyword evidence="2" id="KW-0472">Membrane</keyword>
<feature type="compositionally biased region" description="Low complexity" evidence="1">
    <location>
        <begin position="78"/>
        <end position="96"/>
    </location>
</feature>
<organism evidence="3 4">
    <name type="scientific">Streptomyces rishiriensis</name>
    <dbReference type="NCBI Taxonomy" id="68264"/>
    <lineage>
        <taxon>Bacteria</taxon>
        <taxon>Bacillati</taxon>
        <taxon>Actinomycetota</taxon>
        <taxon>Actinomycetes</taxon>
        <taxon>Kitasatosporales</taxon>
        <taxon>Streptomycetaceae</taxon>
        <taxon>Streptomyces</taxon>
    </lineage>
</organism>
<dbReference type="RefSeq" id="WP_307163175.1">
    <property type="nucleotide sequence ID" value="NZ_JAUSWV010000002.1"/>
</dbReference>
<evidence type="ECO:0000313" key="3">
    <source>
        <dbReference type="EMBL" id="MDQ0580853.1"/>
    </source>
</evidence>
<feature type="region of interest" description="Disordered" evidence="1">
    <location>
        <begin position="221"/>
        <end position="256"/>
    </location>
</feature>
<gene>
    <name evidence="3" type="ORF">QF030_003031</name>
</gene>